<evidence type="ECO:0000256" key="1">
    <source>
        <dbReference type="ARBA" id="ARBA00004141"/>
    </source>
</evidence>
<keyword evidence="2 5" id="KW-0812">Transmembrane</keyword>
<keyword evidence="4 5" id="KW-0472">Membrane</keyword>
<accession>A0A5N3WLS7</accession>
<feature type="transmembrane region" description="Helical" evidence="5">
    <location>
        <begin position="131"/>
        <end position="151"/>
    </location>
</feature>
<evidence type="ECO:0000256" key="5">
    <source>
        <dbReference type="SAM" id="Phobius"/>
    </source>
</evidence>
<feature type="transmembrane region" description="Helical" evidence="5">
    <location>
        <begin position="157"/>
        <end position="174"/>
    </location>
</feature>
<evidence type="ECO:0000256" key="2">
    <source>
        <dbReference type="ARBA" id="ARBA00022692"/>
    </source>
</evidence>
<evidence type="ECO:0000256" key="4">
    <source>
        <dbReference type="ARBA" id="ARBA00023136"/>
    </source>
</evidence>
<proteinExistence type="predicted"/>
<evidence type="ECO:0000256" key="3">
    <source>
        <dbReference type="ARBA" id="ARBA00022989"/>
    </source>
</evidence>
<dbReference type="GO" id="GO:0005783">
    <property type="term" value="C:endoplasmic reticulum"/>
    <property type="evidence" value="ECO:0007669"/>
    <property type="project" value="TreeGrafter"/>
</dbReference>
<keyword evidence="3 5" id="KW-1133">Transmembrane helix</keyword>
<comment type="caution">
    <text evidence="6">The sequence shown here is derived from an EMBL/GenBank/DDBJ whole genome shotgun (WGS) entry which is preliminary data.</text>
</comment>
<dbReference type="PANTHER" id="PTHR21389">
    <property type="entry name" value="P53 INDUCED PROTEIN"/>
    <property type="match status" value="1"/>
</dbReference>
<organism evidence="6 7">
    <name type="scientific">Muntiacus muntjak</name>
    <name type="common">Barking deer</name>
    <name type="synonym">Indian muntjac</name>
    <dbReference type="NCBI Taxonomy" id="9888"/>
    <lineage>
        <taxon>Eukaryota</taxon>
        <taxon>Metazoa</taxon>
        <taxon>Chordata</taxon>
        <taxon>Craniata</taxon>
        <taxon>Vertebrata</taxon>
        <taxon>Euteleostomi</taxon>
        <taxon>Mammalia</taxon>
        <taxon>Eutheria</taxon>
        <taxon>Laurasiatheria</taxon>
        <taxon>Artiodactyla</taxon>
        <taxon>Ruminantia</taxon>
        <taxon>Pecora</taxon>
        <taxon>Cervidae</taxon>
        <taxon>Muntiacinae</taxon>
        <taxon>Muntiacus</taxon>
    </lineage>
</organism>
<dbReference type="EMBL" id="VCEA01000001">
    <property type="protein sequence ID" value="KAB0362772.1"/>
    <property type="molecule type" value="Genomic_DNA"/>
</dbReference>
<evidence type="ECO:0000313" key="7">
    <source>
        <dbReference type="Proteomes" id="UP000326458"/>
    </source>
</evidence>
<keyword evidence="7" id="KW-1185">Reference proteome</keyword>
<comment type="subcellular location">
    <subcellularLocation>
        <location evidence="1">Membrane</location>
        <topology evidence="1">Multi-pass membrane protein</topology>
    </subcellularLocation>
</comment>
<feature type="transmembrane region" description="Helical" evidence="5">
    <location>
        <begin position="44"/>
        <end position="65"/>
    </location>
</feature>
<dbReference type="GO" id="GO:0016020">
    <property type="term" value="C:membrane"/>
    <property type="evidence" value="ECO:0007669"/>
    <property type="project" value="UniProtKB-SubCell"/>
</dbReference>
<feature type="transmembrane region" description="Helical" evidence="5">
    <location>
        <begin position="72"/>
        <end position="93"/>
    </location>
</feature>
<sequence>MVDSVKTFLQKRNGGKRTSRILAQRRVQSIVRKQECEPCIVSRIFHLLLFYQVFVLVLQSLEFFLTSNFRVLWALLLFVFTDMLLSLVLQAPFLLQRMFVSLFPIHLASQLVGLLYMSLLYSLHLTVKQRLALLIWIQFALGFLTAMKSSYTVNGCLWSILFPLFIISTYEAKISENNRVHHKMVYLQSALSSSTSAEKFPSPHPSPAN</sequence>
<evidence type="ECO:0000313" key="6">
    <source>
        <dbReference type="EMBL" id="KAB0362772.1"/>
    </source>
</evidence>
<dbReference type="Proteomes" id="UP000326458">
    <property type="component" value="Unassembled WGS sequence"/>
</dbReference>
<gene>
    <name evidence="6" type="ORF">FD754_006928</name>
</gene>
<reference evidence="6 7" key="1">
    <citation type="submission" date="2019-06" db="EMBL/GenBank/DDBJ databases">
        <title>Discovery of a novel chromosome fission-fusion reversal in muntjac.</title>
        <authorList>
            <person name="Mudd A.B."/>
            <person name="Bredeson J.V."/>
            <person name="Baum R."/>
            <person name="Hockemeyer D."/>
            <person name="Rokhsar D.S."/>
        </authorList>
    </citation>
    <scope>NUCLEOTIDE SEQUENCE [LARGE SCALE GENOMIC DNA]</scope>
    <source>
        <strain evidence="6">UTSW_UCB_Mm</strain>
        <tissue evidence="6">Fibroblast cell line</tissue>
    </source>
</reference>
<protein>
    <submittedName>
        <fullName evidence="6">Uncharacterized protein</fullName>
    </submittedName>
</protein>
<dbReference type="GO" id="GO:0016236">
    <property type="term" value="P:macroautophagy"/>
    <property type="evidence" value="ECO:0007669"/>
    <property type="project" value="TreeGrafter"/>
</dbReference>
<dbReference type="AlphaFoldDB" id="A0A5N3WLS7"/>
<dbReference type="PANTHER" id="PTHR21389:SF0">
    <property type="entry name" value="ETOPOSIDE-INDUCED PROTEIN 2.4 HOMOLOG"/>
    <property type="match status" value="1"/>
</dbReference>
<feature type="transmembrane region" description="Helical" evidence="5">
    <location>
        <begin position="99"/>
        <end position="119"/>
    </location>
</feature>
<name>A0A5N3WLS7_MUNMU</name>